<dbReference type="PROSITE" id="PS51321">
    <property type="entry name" value="TFIIS_CENTRAL"/>
    <property type="match status" value="1"/>
</dbReference>
<dbReference type="PIRSF" id="PIRSF006704">
    <property type="entry name" value="TF_IIS"/>
    <property type="match status" value="1"/>
</dbReference>
<protein>
    <submittedName>
        <fullName evidence="4">Transcription elongation factor A N-terminal and central domain containing</fullName>
    </submittedName>
</protein>
<dbReference type="InterPro" id="IPR035100">
    <property type="entry name" value="TF_IIS-typ"/>
</dbReference>
<reference evidence="4" key="2">
    <citation type="submission" date="2025-09" db="UniProtKB">
        <authorList>
            <consortium name="Ensembl"/>
        </authorList>
    </citation>
    <scope>IDENTIFICATION</scope>
</reference>
<reference evidence="4" key="1">
    <citation type="submission" date="2025-08" db="UniProtKB">
        <authorList>
            <consortium name="Ensembl"/>
        </authorList>
    </citation>
    <scope>IDENTIFICATION</scope>
</reference>
<keyword evidence="1" id="KW-0539">Nucleus</keyword>
<dbReference type="InterPro" id="IPR035441">
    <property type="entry name" value="TFIIS/LEDGF_dom_sf"/>
</dbReference>
<evidence type="ECO:0000259" key="3">
    <source>
        <dbReference type="PROSITE" id="PS51321"/>
    </source>
</evidence>
<proteinExistence type="predicted"/>
<dbReference type="PANTHER" id="PTHR11477">
    <property type="entry name" value="TRANSCRIPTION FACTOR S-II ZINC FINGER DOMAIN-CONTAINING PROTEIN"/>
    <property type="match status" value="1"/>
</dbReference>
<feature type="domain" description="TFIIS central" evidence="3">
    <location>
        <begin position="184"/>
        <end position="300"/>
    </location>
</feature>
<organism evidence="4 5">
    <name type="scientific">Pelusios castaneus</name>
    <name type="common">West African mud turtle</name>
    <dbReference type="NCBI Taxonomy" id="367368"/>
    <lineage>
        <taxon>Eukaryota</taxon>
        <taxon>Metazoa</taxon>
        <taxon>Chordata</taxon>
        <taxon>Craniata</taxon>
        <taxon>Vertebrata</taxon>
        <taxon>Euteleostomi</taxon>
        <taxon>Archelosauria</taxon>
        <taxon>Testudinata</taxon>
        <taxon>Testudines</taxon>
        <taxon>Pleurodira</taxon>
        <taxon>Pelomedusidae</taxon>
        <taxon>Pelusios</taxon>
    </lineage>
</organism>
<dbReference type="SUPFAM" id="SSF46942">
    <property type="entry name" value="Elongation factor TFIIS domain 2"/>
    <property type="match status" value="1"/>
</dbReference>
<dbReference type="Gene3D" id="2.20.25.10">
    <property type="match status" value="1"/>
</dbReference>
<sequence>MSDKKIIVNRAHYIGKLLSENNFQDIGNHLTELEAVDMTIEYLQETDVAKVVYRVLKNCPTVTLKKKAKHLLSKWKTLYKNNCLSSVQGKKLASESMKEDSEHFSFIPEEQTEFSEELNQHEMLDADDSNSLLPSQNLPKDEVYDKPKSSVNLLGLLEQQCTDNKDMKSVGSETSSQQEHVKAMRSKCREFIYKALTDSATSKEETDKWKELAKEIEENVFALHARNNKKYKTCLRSKVSNLKNPKNSHLKHNLFSGTLSPKTFAEMTVMEMANDELKQLRASYTESSVQEHQLPQNIDGTQTNKIKCRRCEKFDCTVTMIARGTLFLPSWVRNSNPDEQMMTYVICNECGEQWYHSKWVCL</sequence>
<name>A0A8C8VKF2_9SAUR</name>
<evidence type="ECO:0000313" key="4">
    <source>
        <dbReference type="Ensembl" id="ENSPCEP00000014167.1"/>
    </source>
</evidence>
<dbReference type="GO" id="GO:0006351">
    <property type="term" value="P:DNA-templated transcription"/>
    <property type="evidence" value="ECO:0007669"/>
    <property type="project" value="InterPro"/>
</dbReference>
<evidence type="ECO:0000313" key="5">
    <source>
        <dbReference type="Proteomes" id="UP000694393"/>
    </source>
</evidence>
<dbReference type="InterPro" id="IPR003618">
    <property type="entry name" value="TFIIS_cen_dom"/>
</dbReference>
<comment type="subcellular location">
    <subcellularLocation>
        <location evidence="1">Nucleus</location>
    </subcellularLocation>
</comment>
<accession>A0A8C8VKF2</accession>
<dbReference type="SMART" id="SM00510">
    <property type="entry name" value="TFS2M"/>
    <property type="match status" value="1"/>
</dbReference>
<evidence type="ECO:0000259" key="2">
    <source>
        <dbReference type="PROSITE" id="PS51319"/>
    </source>
</evidence>
<dbReference type="AlphaFoldDB" id="A0A8C8VKF2"/>
<keyword evidence="5" id="KW-1185">Reference proteome</keyword>
<dbReference type="Gene3D" id="1.20.930.10">
    <property type="entry name" value="Conserved domain common to transcription factors TFIIS, elongin A, CRSP70"/>
    <property type="match status" value="1"/>
</dbReference>
<dbReference type="PANTHER" id="PTHR11477:SF7">
    <property type="entry name" value="TRANSCRIPTION ELONGATION FACTOR A N-TERMINAL AND CENTRAL DOMAIN-CONTAINING PROTEIN"/>
    <property type="match status" value="1"/>
</dbReference>
<evidence type="ECO:0000256" key="1">
    <source>
        <dbReference type="PROSITE-ProRule" id="PRU00649"/>
    </source>
</evidence>
<dbReference type="Pfam" id="PF08711">
    <property type="entry name" value="Med26"/>
    <property type="match status" value="1"/>
</dbReference>
<dbReference type="InterPro" id="IPR017923">
    <property type="entry name" value="TFIIS_N"/>
</dbReference>
<dbReference type="Proteomes" id="UP000694393">
    <property type="component" value="Unplaced"/>
</dbReference>
<feature type="domain" description="TFIIS N-terminal" evidence="2">
    <location>
        <begin position="5"/>
        <end position="82"/>
    </location>
</feature>
<dbReference type="InterPro" id="IPR036575">
    <property type="entry name" value="TFIIS_cen_dom_sf"/>
</dbReference>
<dbReference type="PROSITE" id="PS51319">
    <property type="entry name" value="TFIIS_N"/>
    <property type="match status" value="1"/>
</dbReference>
<dbReference type="SUPFAM" id="SSF57783">
    <property type="entry name" value="Zinc beta-ribbon"/>
    <property type="match status" value="1"/>
</dbReference>
<dbReference type="Gene3D" id="1.10.472.30">
    <property type="entry name" value="Transcription elongation factor S-II, central domain"/>
    <property type="match status" value="1"/>
</dbReference>
<dbReference type="GO" id="GO:0005634">
    <property type="term" value="C:nucleus"/>
    <property type="evidence" value="ECO:0007669"/>
    <property type="project" value="UniProtKB-SubCell"/>
</dbReference>
<dbReference type="Pfam" id="PF07500">
    <property type="entry name" value="TFIIS_M"/>
    <property type="match status" value="1"/>
</dbReference>
<dbReference type="SUPFAM" id="SSF47676">
    <property type="entry name" value="Conserved domain common to transcription factors TFIIS, elongin A, CRSP70"/>
    <property type="match status" value="1"/>
</dbReference>
<dbReference type="Ensembl" id="ENSPCET00000014688.1">
    <property type="protein sequence ID" value="ENSPCEP00000014167.1"/>
    <property type="gene ID" value="ENSPCEG00000011260.1"/>
</dbReference>